<dbReference type="InterPro" id="IPR047951">
    <property type="entry name" value="Transpos_ISL3"/>
</dbReference>
<dbReference type="Pfam" id="PF13542">
    <property type="entry name" value="HTH_Tnp_ISL3"/>
    <property type="match status" value="1"/>
</dbReference>
<evidence type="ECO:0000259" key="1">
    <source>
        <dbReference type="Pfam" id="PF01610"/>
    </source>
</evidence>
<dbReference type="RefSeq" id="WP_084425984.1">
    <property type="nucleotide sequence ID" value="NZ_CP042914.1"/>
</dbReference>
<dbReference type="KEGG" id="rul:UC8_20310"/>
<dbReference type="EMBL" id="CP042914">
    <property type="protein sequence ID" value="QEG39751.1"/>
    <property type="molecule type" value="Genomic_DNA"/>
</dbReference>
<dbReference type="EMBL" id="CP042914">
    <property type="protein sequence ID" value="QEG42956.1"/>
    <property type="molecule type" value="Genomic_DNA"/>
</dbReference>
<dbReference type="EMBL" id="CP042914">
    <property type="protein sequence ID" value="QEG40027.1"/>
    <property type="molecule type" value="Genomic_DNA"/>
</dbReference>
<dbReference type="KEGG" id="rul:UC8_21310"/>
<dbReference type="EMBL" id="CP042914">
    <property type="protein sequence ID" value="QEG40125.1"/>
    <property type="molecule type" value="Genomic_DNA"/>
</dbReference>
<dbReference type="InterPro" id="IPR002560">
    <property type="entry name" value="Transposase_DDE"/>
</dbReference>
<accession>A0A5B9QLS7</accession>
<gene>
    <name evidence="4" type="ORF">UC8_17490</name>
    <name evidence="5" type="ORF">UC8_20310</name>
    <name evidence="6" type="ORF">UC8_21310</name>
    <name evidence="7" type="ORF">UC8_25230</name>
    <name evidence="8" type="ORF">UC8_46400</name>
    <name evidence="9" type="ORF">UC8_49990</name>
    <name evidence="10" type="ORF">UC8_56710</name>
</gene>
<evidence type="ECO:0000313" key="7">
    <source>
        <dbReference type="EMBL" id="QEG40509.1"/>
    </source>
</evidence>
<evidence type="ECO:0000313" key="5">
    <source>
        <dbReference type="EMBL" id="QEG40027.1"/>
    </source>
</evidence>
<evidence type="ECO:0000313" key="4">
    <source>
        <dbReference type="EMBL" id="QEG39751.1"/>
    </source>
</evidence>
<dbReference type="PANTHER" id="PTHR33498">
    <property type="entry name" value="TRANSPOSASE FOR INSERTION SEQUENCE ELEMENT IS1557"/>
    <property type="match status" value="1"/>
</dbReference>
<evidence type="ECO:0000259" key="3">
    <source>
        <dbReference type="Pfam" id="PF14690"/>
    </source>
</evidence>
<evidence type="ECO:0000313" key="11">
    <source>
        <dbReference type="Proteomes" id="UP000325286"/>
    </source>
</evidence>
<protein>
    <submittedName>
        <fullName evidence="5">Transposase</fullName>
    </submittedName>
</protein>
<dbReference type="KEGG" id="rul:UC8_46400"/>
<keyword evidence="11" id="KW-1185">Reference proteome</keyword>
<dbReference type="KEGG" id="rul:UC8_25230"/>
<evidence type="ECO:0000313" key="10">
    <source>
        <dbReference type="EMBL" id="QEG43620.1"/>
    </source>
</evidence>
<feature type="domain" description="Transposase IS204/IS1001/IS1096/IS1165 helix-turn-helix" evidence="2">
    <location>
        <begin position="105"/>
        <end position="154"/>
    </location>
</feature>
<feature type="domain" description="Transposase IS204/IS1001/IS1096/IS1165 DDE" evidence="1">
    <location>
        <begin position="170"/>
        <end position="407"/>
    </location>
</feature>
<evidence type="ECO:0000313" key="6">
    <source>
        <dbReference type="EMBL" id="QEG40125.1"/>
    </source>
</evidence>
<dbReference type="InterPro" id="IPR029261">
    <property type="entry name" value="Transposase_Znf"/>
</dbReference>
<sequence length="422" mass="48672">MSQLSWIFYHGSMNELHAHYRLLLGLDDQWQVQNVDLQMEANSVVIQLRHSGGKLCCPECQDECSRADTAPTRQWRHLDTMQFETIIEAAIPRSKCDRCGVKTIAVPWAGKHSRFTLMFEAFAIKVLQAASSVSAATKLLKVSWKTAHELMQRGVERGLQRRDTDPIETLGIDEKSFGKGQDYVSLMVDLEGSRVLEVVKDRSEASCDKLFDSLTDEQKSGIRAVAVDFWQAFRNSIVKQVPQAKIVHDHFHISQYLGEAVDLVRRRENKLLRSEGINDLTGTRQLWLYNEETLDDATQKQIEDIRQVAIKTARAWGIKEMFRDFWTYRSGAWAKKFFDRWYAWAIRSKLDPIKKVARMLKKHLAGLLAYFEYSITNAKSEAFNGRVQAIKSAARGFRNFENYRTRILFYCGALKMEPDFSH</sequence>
<feature type="domain" description="Transposase IS204/IS1001/IS1096/IS1165 zinc-finger" evidence="3">
    <location>
        <begin position="56"/>
        <end position="99"/>
    </location>
</feature>
<dbReference type="Pfam" id="PF01610">
    <property type="entry name" value="DDE_Tnp_ISL3"/>
    <property type="match status" value="1"/>
</dbReference>
<dbReference type="Proteomes" id="UP000325286">
    <property type="component" value="Chromosome"/>
</dbReference>
<dbReference type="AlphaFoldDB" id="A0A5B9QLS7"/>
<dbReference type="EMBL" id="CP042914">
    <property type="protein sequence ID" value="QEG40509.1"/>
    <property type="molecule type" value="Genomic_DNA"/>
</dbReference>
<dbReference type="PANTHER" id="PTHR33498:SF1">
    <property type="entry name" value="TRANSPOSASE FOR INSERTION SEQUENCE ELEMENT IS1557"/>
    <property type="match status" value="1"/>
</dbReference>
<dbReference type="OrthoDB" id="292435at2"/>
<evidence type="ECO:0000313" key="8">
    <source>
        <dbReference type="EMBL" id="QEG42598.1"/>
    </source>
</evidence>
<dbReference type="EMBL" id="CP042914">
    <property type="protein sequence ID" value="QEG42598.1"/>
    <property type="molecule type" value="Genomic_DNA"/>
</dbReference>
<evidence type="ECO:0000313" key="9">
    <source>
        <dbReference type="EMBL" id="QEG42956.1"/>
    </source>
</evidence>
<reference evidence="5 11" key="1">
    <citation type="submission" date="2019-08" db="EMBL/GenBank/DDBJ databases">
        <title>Deep-cultivation of Planctomycetes and their phenomic and genomic characterization uncovers novel biology.</title>
        <authorList>
            <person name="Wiegand S."/>
            <person name="Jogler M."/>
            <person name="Boedeker C."/>
            <person name="Pinto D."/>
            <person name="Vollmers J."/>
            <person name="Rivas-Marin E."/>
            <person name="Kohn T."/>
            <person name="Peeters S.H."/>
            <person name="Heuer A."/>
            <person name="Rast P."/>
            <person name="Oberbeckmann S."/>
            <person name="Bunk B."/>
            <person name="Jeske O."/>
            <person name="Meyerdierks A."/>
            <person name="Storesund J.E."/>
            <person name="Kallscheuer N."/>
            <person name="Luecker S."/>
            <person name="Lage O.M."/>
            <person name="Pohl T."/>
            <person name="Merkel B.J."/>
            <person name="Hornburger P."/>
            <person name="Mueller R.-W."/>
            <person name="Bruemmer F."/>
            <person name="Labrenz M."/>
            <person name="Spormann A.M."/>
            <person name="Op den Camp H."/>
            <person name="Overmann J."/>
            <person name="Amann R."/>
            <person name="Jetten M.S.M."/>
            <person name="Mascher T."/>
            <person name="Medema M.H."/>
            <person name="Devos D.P."/>
            <person name="Kaster A.-K."/>
            <person name="Ovreas L."/>
            <person name="Rohde M."/>
            <person name="Galperin M.Y."/>
            <person name="Jogler C."/>
        </authorList>
    </citation>
    <scope>NUCLEOTIDE SEQUENCE [LARGE SCALE GENOMIC DNA]</scope>
    <source>
        <strain evidence="5 11">UC8</strain>
    </source>
</reference>
<proteinExistence type="predicted"/>
<dbReference type="InterPro" id="IPR032877">
    <property type="entry name" value="Transposase_HTH"/>
</dbReference>
<dbReference type="KEGG" id="rul:UC8_49990"/>
<organism evidence="5 11">
    <name type="scientific">Roseimaritima ulvae</name>
    <dbReference type="NCBI Taxonomy" id="980254"/>
    <lineage>
        <taxon>Bacteria</taxon>
        <taxon>Pseudomonadati</taxon>
        <taxon>Planctomycetota</taxon>
        <taxon>Planctomycetia</taxon>
        <taxon>Pirellulales</taxon>
        <taxon>Pirellulaceae</taxon>
        <taxon>Roseimaritima</taxon>
    </lineage>
</organism>
<dbReference type="NCBIfam" id="NF033550">
    <property type="entry name" value="transpos_ISL3"/>
    <property type="match status" value="1"/>
</dbReference>
<dbReference type="KEGG" id="rul:UC8_17490"/>
<name>A0A5B9QLS7_9BACT</name>
<evidence type="ECO:0000259" key="2">
    <source>
        <dbReference type="Pfam" id="PF13542"/>
    </source>
</evidence>
<dbReference type="KEGG" id="rul:UC8_56710"/>
<dbReference type="Pfam" id="PF14690">
    <property type="entry name" value="Zn_ribbon_ISL3"/>
    <property type="match status" value="1"/>
</dbReference>
<dbReference type="EMBL" id="CP042914">
    <property type="protein sequence ID" value="QEG43620.1"/>
    <property type="molecule type" value="Genomic_DNA"/>
</dbReference>